<accession>A0ABS0H0L8</accession>
<comment type="caution">
    <text evidence="1">The sequence shown here is derived from an EMBL/GenBank/DDBJ whole genome shotgun (WGS) entry which is preliminary data.</text>
</comment>
<protein>
    <submittedName>
        <fullName evidence="1">Uncharacterized protein</fullName>
    </submittedName>
</protein>
<sequence length="175" mass="18957">MLGRPGPTRWLFVLARRPDVPPLAELLRLVLGLRLAVTITLVDHVRNAGDLRLIQGESWDVTVSVLGRLPAPADPPTHSTPESATAHCLEYLELAIAGNVPDNPDEPIPVPQTPTPIVVDDPVPLLRRLARHHPGQPVAVHYDGVTCQVWLRERDDVRQLATAPTLPAAIGALGL</sequence>
<gene>
    <name evidence="1" type="ORF">I0C86_23355</name>
</gene>
<evidence type="ECO:0000313" key="1">
    <source>
        <dbReference type="EMBL" id="MBF9131879.1"/>
    </source>
</evidence>
<keyword evidence="2" id="KW-1185">Reference proteome</keyword>
<reference evidence="1 2" key="1">
    <citation type="submission" date="2020-11" db="EMBL/GenBank/DDBJ databases">
        <title>A novel isolate from a Black sea contaminated sediment with potential to produce alkanes: Plantactinospora alkalitolerans sp. nov.</title>
        <authorList>
            <person name="Carro L."/>
            <person name="Veyisoglu A."/>
            <person name="Guven K."/>
            <person name="Schumann P."/>
            <person name="Klenk H.-P."/>
            <person name="Sahin N."/>
        </authorList>
    </citation>
    <scope>NUCLEOTIDE SEQUENCE [LARGE SCALE GENOMIC DNA]</scope>
    <source>
        <strain evidence="1 2">S1510</strain>
    </source>
</reference>
<dbReference type="EMBL" id="JADPUN010000211">
    <property type="protein sequence ID" value="MBF9131879.1"/>
    <property type="molecule type" value="Genomic_DNA"/>
</dbReference>
<name>A0ABS0H0L8_9ACTN</name>
<evidence type="ECO:0000313" key="2">
    <source>
        <dbReference type="Proteomes" id="UP000638560"/>
    </source>
</evidence>
<proteinExistence type="predicted"/>
<dbReference type="RefSeq" id="WP_196203417.1">
    <property type="nucleotide sequence ID" value="NZ_JADPUN010000211.1"/>
</dbReference>
<organism evidence="1 2">
    <name type="scientific">Plantactinospora alkalitolerans</name>
    <dbReference type="NCBI Taxonomy" id="2789879"/>
    <lineage>
        <taxon>Bacteria</taxon>
        <taxon>Bacillati</taxon>
        <taxon>Actinomycetota</taxon>
        <taxon>Actinomycetes</taxon>
        <taxon>Micromonosporales</taxon>
        <taxon>Micromonosporaceae</taxon>
        <taxon>Plantactinospora</taxon>
    </lineage>
</organism>
<dbReference type="Proteomes" id="UP000638560">
    <property type="component" value="Unassembled WGS sequence"/>
</dbReference>